<feature type="transmembrane region" description="Helical" evidence="9">
    <location>
        <begin position="715"/>
        <end position="734"/>
    </location>
</feature>
<dbReference type="InterPro" id="IPR026960">
    <property type="entry name" value="RVT-Znf"/>
</dbReference>
<evidence type="ECO:0000256" key="4">
    <source>
        <dbReference type="ARBA" id="ARBA00022692"/>
    </source>
</evidence>
<dbReference type="GO" id="GO:0003676">
    <property type="term" value="F:nucleic acid binding"/>
    <property type="evidence" value="ECO:0007669"/>
    <property type="project" value="InterPro"/>
</dbReference>
<keyword evidence="5" id="KW-0653">Protein transport</keyword>
<dbReference type="FunFam" id="1.10.340.70:FF:000001">
    <property type="entry name" value="Retrovirus-related Pol polyprotein from transposon gypsy-like Protein"/>
    <property type="match status" value="1"/>
</dbReference>
<accession>A0A438BUP9</accession>
<comment type="similarity">
    <text evidence="2">Belongs to the VTI1 family.</text>
</comment>
<dbReference type="InterPro" id="IPR036397">
    <property type="entry name" value="RNaseH_sf"/>
</dbReference>
<dbReference type="EMBL" id="QGNW01002613">
    <property type="protein sequence ID" value="RVW14689.1"/>
    <property type="molecule type" value="Genomic_DNA"/>
</dbReference>
<dbReference type="GO" id="GO:0015074">
    <property type="term" value="P:DNA integration"/>
    <property type="evidence" value="ECO:0007669"/>
    <property type="project" value="InterPro"/>
</dbReference>
<evidence type="ECO:0000256" key="3">
    <source>
        <dbReference type="ARBA" id="ARBA00022448"/>
    </source>
</evidence>
<dbReference type="AlphaFoldDB" id="A0A438BUP9"/>
<dbReference type="SUPFAM" id="SSF53098">
    <property type="entry name" value="Ribonuclease H-like"/>
    <property type="match status" value="1"/>
</dbReference>
<dbReference type="FunFam" id="1.20.5.110:FF:000002">
    <property type="entry name" value="Vesicle transport through interaction with t-SNAREsB"/>
    <property type="match status" value="1"/>
</dbReference>
<gene>
    <name evidence="11" type="primary">TY3B-I_316</name>
    <name evidence="11" type="ORF">CK203_100401</name>
</gene>
<proteinExistence type="inferred from homology"/>
<dbReference type="Gene3D" id="3.30.420.10">
    <property type="entry name" value="Ribonuclease H-like superfamily/Ribonuclease H"/>
    <property type="match status" value="1"/>
</dbReference>
<keyword evidence="8 9" id="KW-0472">Membrane</keyword>
<dbReference type="Gene3D" id="1.10.340.70">
    <property type="match status" value="1"/>
</dbReference>
<dbReference type="Pfam" id="PF00665">
    <property type="entry name" value="rve"/>
    <property type="match status" value="1"/>
</dbReference>
<dbReference type="GO" id="GO:0015031">
    <property type="term" value="P:protein transport"/>
    <property type="evidence" value="ECO:0007669"/>
    <property type="project" value="UniProtKB-KW"/>
</dbReference>
<dbReference type="Pfam" id="PF17921">
    <property type="entry name" value="Integrase_H2C2"/>
    <property type="match status" value="1"/>
</dbReference>
<comment type="subcellular location">
    <subcellularLocation>
        <location evidence="1">Membrane</location>
        <topology evidence="1">Single-pass type IV membrane protein</topology>
    </subcellularLocation>
</comment>
<dbReference type="InterPro" id="IPR041588">
    <property type="entry name" value="Integrase_H2C2"/>
</dbReference>
<evidence type="ECO:0000256" key="8">
    <source>
        <dbReference type="ARBA" id="ARBA00023136"/>
    </source>
</evidence>
<feature type="domain" description="Integrase catalytic" evidence="10">
    <location>
        <begin position="123"/>
        <end position="283"/>
    </location>
</feature>
<dbReference type="PROSITE" id="PS50994">
    <property type="entry name" value="INTEGRASE"/>
    <property type="match status" value="1"/>
</dbReference>
<dbReference type="CDD" id="cd15862">
    <property type="entry name" value="SNARE_Vti1"/>
    <property type="match status" value="1"/>
</dbReference>
<keyword evidence="3" id="KW-0813">Transport</keyword>
<dbReference type="Pfam" id="PF24626">
    <property type="entry name" value="SH3_Tf2-1"/>
    <property type="match status" value="1"/>
</dbReference>
<dbReference type="InterPro" id="IPR056924">
    <property type="entry name" value="SH3_Tf2-1"/>
</dbReference>
<dbReference type="Pfam" id="PF17919">
    <property type="entry name" value="RT_RNaseH_2"/>
    <property type="match status" value="1"/>
</dbReference>
<reference evidence="11 12" key="1">
    <citation type="journal article" date="2018" name="PLoS Genet.">
        <title>Population sequencing reveals clonal diversity and ancestral inbreeding in the grapevine cultivar Chardonnay.</title>
        <authorList>
            <person name="Roach M.J."/>
            <person name="Johnson D.L."/>
            <person name="Bohlmann J."/>
            <person name="van Vuuren H.J."/>
            <person name="Jones S.J."/>
            <person name="Pretorius I.S."/>
            <person name="Schmidt S.A."/>
            <person name="Borneman A.R."/>
        </authorList>
    </citation>
    <scope>NUCLEOTIDE SEQUENCE [LARGE SCALE GENOMIC DNA]</scope>
    <source>
        <strain evidence="12">cv. Chardonnay</strain>
        <tissue evidence="11">Leaf</tissue>
    </source>
</reference>
<dbReference type="GO" id="GO:0005737">
    <property type="term" value="C:cytoplasm"/>
    <property type="evidence" value="ECO:0007669"/>
    <property type="project" value="UniProtKB-ARBA"/>
</dbReference>
<sequence>MVNPPILRLPDFEKVFEVACDASHVGIGAVLSQDGHPILEGYLFYKNHLCLPRTSLCDHVIWELHGGGMGGHFGRDKTIALVEDRFFWPSLKKNVWKVIKQCRACQVGKGSKQNTGLYTPSPIPSKPWEDLSMDFVLGLPMTQWGFNSIFVVVDRFSKMTHFIPRKKASDASYVAALFFKEVVRLHGLPQSIVFDRDVKFMSYFWKTLWAKLGTQLKFSSSFHPQTDGQTKVVNRSLGNLLRCIVRDQLRNWDNVLPQAEFAFNSSTNHTTGYSPFEVVYGLKPKQPVDLIPLPTSVRTNQDERFHLSTYQKLQAKKMGPFRVLKWLGENAYLLELPSDLHFSPIFNVEDLFISHGHHNNVSEELDHQLPPTLSPHPEIEYVLDDQLVSIRQDLEERRKIHLVSWAVICKDKRHGGLGLRNLKDFNHALLGKWLWRFPLERESFWRKVIIGDSKLKDLFPLLYRIATYNSAVVADLWGDKEVVEGVGRCNLEDPFKIGNWRRSLKAENNPLFPAKEVWGSYAPLRTRFFAWEAVWGKISTVDMLMRRGWSMVNRCNLWPREEKECSLENDTYLSVLVYLGRAKSKIVQRGRDVRYEFEEPLSSVSADQKTRLLMSTGRLNQSGDRIKESRRTMLETEELGVSILQDLHQQRQSLLHAHNTWIRDFYLLSIVLFPSPPSPVKWSFPTGELHGVDDNISKSKKILTAMSRRMSRNKWIIGSVIAALVLAIILILYFKLAH</sequence>
<protein>
    <submittedName>
        <fullName evidence="11">Transposon Ty3-I Gag-Pol polyprotein</fullName>
    </submittedName>
</protein>
<keyword evidence="6 9" id="KW-1133">Transmembrane helix</keyword>
<dbReference type="Pfam" id="PF12352">
    <property type="entry name" value="V-SNARE_C"/>
    <property type="match status" value="1"/>
</dbReference>
<evidence type="ECO:0000313" key="11">
    <source>
        <dbReference type="EMBL" id="RVW14689.1"/>
    </source>
</evidence>
<keyword evidence="7" id="KW-0175">Coiled coil</keyword>
<dbReference type="SUPFAM" id="SSF56672">
    <property type="entry name" value="DNA/RNA polymerases"/>
    <property type="match status" value="1"/>
</dbReference>
<dbReference type="GO" id="GO:0016020">
    <property type="term" value="C:membrane"/>
    <property type="evidence" value="ECO:0007669"/>
    <property type="project" value="UniProtKB-SubCell"/>
</dbReference>
<evidence type="ECO:0000313" key="12">
    <source>
        <dbReference type="Proteomes" id="UP000288805"/>
    </source>
</evidence>
<dbReference type="PANTHER" id="PTHR35046">
    <property type="entry name" value="ZINC KNUCKLE (CCHC-TYPE) FAMILY PROTEIN"/>
    <property type="match status" value="1"/>
</dbReference>
<dbReference type="InterPro" id="IPR043502">
    <property type="entry name" value="DNA/RNA_pol_sf"/>
</dbReference>
<evidence type="ECO:0000256" key="2">
    <source>
        <dbReference type="ARBA" id="ARBA00006108"/>
    </source>
</evidence>
<evidence type="ECO:0000259" key="10">
    <source>
        <dbReference type="PROSITE" id="PS50994"/>
    </source>
</evidence>
<dbReference type="Proteomes" id="UP000288805">
    <property type="component" value="Unassembled WGS sequence"/>
</dbReference>
<dbReference type="InterPro" id="IPR012337">
    <property type="entry name" value="RNaseH-like_sf"/>
</dbReference>
<evidence type="ECO:0000256" key="1">
    <source>
        <dbReference type="ARBA" id="ARBA00004211"/>
    </source>
</evidence>
<dbReference type="Gene3D" id="1.20.5.110">
    <property type="match status" value="1"/>
</dbReference>
<name>A0A438BUP9_VITVI</name>
<dbReference type="Pfam" id="PF13966">
    <property type="entry name" value="zf-RVT"/>
    <property type="match status" value="1"/>
</dbReference>
<comment type="caution">
    <text evidence="11">The sequence shown here is derived from an EMBL/GenBank/DDBJ whole genome shotgun (WGS) entry which is preliminary data.</text>
</comment>
<evidence type="ECO:0000256" key="9">
    <source>
        <dbReference type="SAM" id="Phobius"/>
    </source>
</evidence>
<dbReference type="InterPro" id="IPR041577">
    <property type="entry name" value="RT_RNaseH_2"/>
</dbReference>
<evidence type="ECO:0000256" key="7">
    <source>
        <dbReference type="ARBA" id="ARBA00023054"/>
    </source>
</evidence>
<dbReference type="SUPFAM" id="SSF58038">
    <property type="entry name" value="SNARE fusion complex"/>
    <property type="match status" value="1"/>
</dbReference>
<evidence type="ECO:0000256" key="5">
    <source>
        <dbReference type="ARBA" id="ARBA00022927"/>
    </source>
</evidence>
<keyword evidence="4 9" id="KW-0812">Transmembrane</keyword>
<dbReference type="InterPro" id="IPR001584">
    <property type="entry name" value="Integrase_cat-core"/>
</dbReference>
<dbReference type="PANTHER" id="PTHR35046:SF26">
    <property type="entry name" value="RNA-DIRECTED DNA POLYMERASE"/>
    <property type="match status" value="1"/>
</dbReference>
<organism evidence="11 12">
    <name type="scientific">Vitis vinifera</name>
    <name type="common">Grape</name>
    <dbReference type="NCBI Taxonomy" id="29760"/>
    <lineage>
        <taxon>Eukaryota</taxon>
        <taxon>Viridiplantae</taxon>
        <taxon>Streptophyta</taxon>
        <taxon>Embryophyta</taxon>
        <taxon>Tracheophyta</taxon>
        <taxon>Spermatophyta</taxon>
        <taxon>Magnoliopsida</taxon>
        <taxon>eudicotyledons</taxon>
        <taxon>Gunneridae</taxon>
        <taxon>Pentapetalae</taxon>
        <taxon>rosids</taxon>
        <taxon>Vitales</taxon>
        <taxon>Vitaceae</taxon>
        <taxon>Viteae</taxon>
        <taxon>Vitis</taxon>
    </lineage>
</organism>
<evidence type="ECO:0000256" key="6">
    <source>
        <dbReference type="ARBA" id="ARBA00022989"/>
    </source>
</evidence>